<keyword evidence="2" id="KW-0472">Membrane</keyword>
<dbReference type="InterPro" id="IPR051923">
    <property type="entry name" value="Glycosyl_Hydrolase_39"/>
</dbReference>
<evidence type="ECO:0000313" key="3">
    <source>
        <dbReference type="EMBL" id="PJF48887.1"/>
    </source>
</evidence>
<evidence type="ECO:0000256" key="1">
    <source>
        <dbReference type="SAM" id="MobiDB-lite"/>
    </source>
</evidence>
<organism evidence="3 4">
    <name type="scientific">Candidatus Thermofonsia Clade 3 bacterium</name>
    <dbReference type="NCBI Taxonomy" id="2364212"/>
    <lineage>
        <taxon>Bacteria</taxon>
        <taxon>Bacillati</taxon>
        <taxon>Chloroflexota</taxon>
        <taxon>Candidatus Thermofontia</taxon>
        <taxon>Candidatus Thermofonsia Clade 3</taxon>
    </lineage>
</organism>
<evidence type="ECO:0000256" key="2">
    <source>
        <dbReference type="SAM" id="Phobius"/>
    </source>
</evidence>
<dbReference type="AlphaFoldDB" id="A0A2M8QGF8"/>
<gene>
    <name evidence="3" type="ORF">CUN48_01095</name>
</gene>
<protein>
    <recommendedName>
        <fullName evidence="5">GH18 domain-containing protein</fullName>
    </recommendedName>
</protein>
<dbReference type="Gene3D" id="3.20.20.80">
    <property type="entry name" value="Glycosidases"/>
    <property type="match status" value="2"/>
</dbReference>
<dbReference type="InterPro" id="IPR029070">
    <property type="entry name" value="Chitinase_insertion_sf"/>
</dbReference>
<evidence type="ECO:0000313" key="4">
    <source>
        <dbReference type="Proteomes" id="UP000230790"/>
    </source>
</evidence>
<dbReference type="PANTHER" id="PTHR12631:SF10">
    <property type="entry name" value="BETA-XYLOSIDASE-LIKE PROTEIN-RELATED"/>
    <property type="match status" value="1"/>
</dbReference>
<comment type="caution">
    <text evidence="3">The sequence shown here is derived from an EMBL/GenBank/DDBJ whole genome shotgun (WGS) entry which is preliminary data.</text>
</comment>
<feature type="transmembrane region" description="Helical" evidence="2">
    <location>
        <begin position="61"/>
        <end position="82"/>
    </location>
</feature>
<dbReference type="GO" id="GO:0004553">
    <property type="term" value="F:hydrolase activity, hydrolyzing O-glycosyl compounds"/>
    <property type="evidence" value="ECO:0007669"/>
    <property type="project" value="TreeGrafter"/>
</dbReference>
<dbReference type="EMBL" id="PGTN01000004">
    <property type="protein sequence ID" value="PJF48887.1"/>
    <property type="molecule type" value="Genomic_DNA"/>
</dbReference>
<evidence type="ECO:0008006" key="5">
    <source>
        <dbReference type="Google" id="ProtNLM"/>
    </source>
</evidence>
<feature type="region of interest" description="Disordered" evidence="1">
    <location>
        <begin position="1"/>
        <end position="50"/>
    </location>
</feature>
<sequence>MHRESGSKASGTSDPDVSGFAETPVIDRIPKLANRRQRKPPRPTRETPRTQFLLPTTRAGWLKAMGIALGAVLAVGAALVGLHRIGANGCSEFTTERTTVAAEGFQIRVMPSDLTGSFGVKLGVLSLADFTAAPRDAELQAAAASLPSGLTLVRDPIRVTTCSAAPRLATLRMSIPPEVEADASLDLYGWDSRARTWAWLGGELDAASRSVVAQVSRVPSLVALMKVAPMPPSLGIELPPATRDPTAIVRSSPPGAQIVYAAGLYLGDRSSIVGDPGRLLRPSDAPRRVIPAVRNWGAQGEVNRTLLRTMLASQASRTAHVKALLSLVEVGGFEGVQIDYRGVEATQRDAFSQLIEQLGARLAERGKTLHVAIPAPALTDSSGVFDSSGYDLHRIGQAAAWVQLDLSTNPEVWYTDRLDPLMAWAVGRVDRRKLQVILPTLGVQKDANGRVRLIGLEEALAGLGGLRTVAPAVAPGASVRVWWSGDVEPADVRYDPIGQVYAYSTVDERGIQQTVWLSTAASLKRALERLSRHNIRGVTLRGWMHPGNDDGVMQIVDGFARGDLASVQVPEPVLKVAFGAGTPFSFPLGQSPDAMIVQAPGGEGQYEIASVFQSARAIALNPMRVLISRDAPAAEGDAEAASVASQDVAPPMPGMNAERFELGGHVNNLVHAAQMKTAGMTWARTEVRGEALPEAFIAEAKAKGLKVLVTAIGDRNRVMDVAYRDQWAQHLGKIAAAGADAIEVWSEPNYQAEWPAGQISGASYADLLKRAYFAIKQANPGTLVISAGLAQTSGVFAGGCAEDGCDELAFLNQMAAEQAQNYMDCVGIHYTSGFQSPGTVGPLHYSQYYEPLRNAHYGAFNGAKPVCFTALGYVTAEGFPSGMPAKYSFAAGTTLADHSAWLAEAAKRSKASGKVRLMIVWNVDATEWIADDPSRNIEGDPQAGYAMIRPDGTCPACEALRSVMK</sequence>
<feature type="compositionally biased region" description="Basic residues" evidence="1">
    <location>
        <begin position="33"/>
        <end position="42"/>
    </location>
</feature>
<dbReference type="Proteomes" id="UP000230790">
    <property type="component" value="Unassembled WGS sequence"/>
</dbReference>
<dbReference type="InterPro" id="IPR017853">
    <property type="entry name" value="GH"/>
</dbReference>
<accession>A0A2M8QGF8</accession>
<name>A0A2M8QGF8_9CHLR</name>
<proteinExistence type="predicted"/>
<keyword evidence="2" id="KW-0812">Transmembrane</keyword>
<reference evidence="3 4" key="1">
    <citation type="submission" date="2017-11" db="EMBL/GenBank/DDBJ databases">
        <title>Evolution of Phototrophy in the Chloroflexi Phylum Driven by Horizontal Gene Transfer.</title>
        <authorList>
            <person name="Ward L.M."/>
            <person name="Hemp J."/>
            <person name="Shih P.M."/>
            <person name="Mcglynn S.E."/>
            <person name="Fischer W."/>
        </authorList>
    </citation>
    <scope>NUCLEOTIDE SEQUENCE [LARGE SCALE GENOMIC DNA]</scope>
    <source>
        <strain evidence="3">JP3_7</strain>
    </source>
</reference>
<dbReference type="SUPFAM" id="SSF51445">
    <property type="entry name" value="(Trans)glycosidases"/>
    <property type="match status" value="2"/>
</dbReference>
<dbReference type="Gene3D" id="3.10.50.10">
    <property type="match status" value="1"/>
</dbReference>
<dbReference type="PANTHER" id="PTHR12631">
    <property type="entry name" value="ALPHA-L-IDURONIDASE"/>
    <property type="match status" value="1"/>
</dbReference>
<keyword evidence="2" id="KW-1133">Transmembrane helix</keyword>